<dbReference type="GO" id="GO:0016620">
    <property type="term" value="F:oxidoreductase activity, acting on the aldehyde or oxo group of donors, NAD or NADP as acceptor"/>
    <property type="evidence" value="ECO:0007669"/>
    <property type="project" value="InterPro"/>
</dbReference>
<dbReference type="InterPro" id="IPR016162">
    <property type="entry name" value="Ald_DH_N"/>
</dbReference>
<sequence length="47" mass="5187">GCVWINGGPRHFMSTGFAGYKNSGIGREECLDELLSYTQSKSIHIIL</sequence>
<dbReference type="SUPFAM" id="SSF53720">
    <property type="entry name" value="ALDH-like"/>
    <property type="match status" value="1"/>
</dbReference>
<accession>A0A382X8P8</accession>
<dbReference type="AlphaFoldDB" id="A0A382X8P8"/>
<feature type="domain" description="Aldehyde dehydrogenase" evidence="1">
    <location>
        <begin position="1"/>
        <end position="43"/>
    </location>
</feature>
<dbReference type="Pfam" id="PF00171">
    <property type="entry name" value="Aldedh"/>
    <property type="match status" value="1"/>
</dbReference>
<gene>
    <name evidence="2" type="ORF">METZ01_LOCUS419819</name>
</gene>
<dbReference type="Gene3D" id="3.40.309.10">
    <property type="entry name" value="Aldehyde Dehydrogenase, Chain A, domain 2"/>
    <property type="match status" value="1"/>
</dbReference>
<dbReference type="Gene3D" id="3.40.605.10">
    <property type="entry name" value="Aldehyde Dehydrogenase, Chain A, domain 1"/>
    <property type="match status" value="1"/>
</dbReference>
<reference evidence="2" key="1">
    <citation type="submission" date="2018-05" db="EMBL/GenBank/DDBJ databases">
        <authorList>
            <person name="Lanie J.A."/>
            <person name="Ng W.-L."/>
            <person name="Kazmierczak K.M."/>
            <person name="Andrzejewski T.M."/>
            <person name="Davidsen T.M."/>
            <person name="Wayne K.J."/>
            <person name="Tettelin H."/>
            <person name="Glass J.I."/>
            <person name="Rusch D."/>
            <person name="Podicherti R."/>
            <person name="Tsui H.-C.T."/>
            <person name="Winkler M.E."/>
        </authorList>
    </citation>
    <scope>NUCLEOTIDE SEQUENCE</scope>
</reference>
<proteinExistence type="predicted"/>
<feature type="non-terminal residue" evidence="2">
    <location>
        <position position="1"/>
    </location>
</feature>
<dbReference type="InterPro" id="IPR016161">
    <property type="entry name" value="Ald_DH/histidinol_DH"/>
</dbReference>
<dbReference type="InterPro" id="IPR015590">
    <property type="entry name" value="Aldehyde_DH_dom"/>
</dbReference>
<name>A0A382X8P8_9ZZZZ</name>
<protein>
    <recommendedName>
        <fullName evidence="1">Aldehyde dehydrogenase domain-containing protein</fullName>
    </recommendedName>
</protein>
<evidence type="ECO:0000313" key="2">
    <source>
        <dbReference type="EMBL" id="SVD66965.1"/>
    </source>
</evidence>
<organism evidence="2">
    <name type="scientific">marine metagenome</name>
    <dbReference type="NCBI Taxonomy" id="408172"/>
    <lineage>
        <taxon>unclassified sequences</taxon>
        <taxon>metagenomes</taxon>
        <taxon>ecological metagenomes</taxon>
    </lineage>
</organism>
<dbReference type="EMBL" id="UINC01165526">
    <property type="protein sequence ID" value="SVD66965.1"/>
    <property type="molecule type" value="Genomic_DNA"/>
</dbReference>
<evidence type="ECO:0000259" key="1">
    <source>
        <dbReference type="Pfam" id="PF00171"/>
    </source>
</evidence>
<dbReference type="InterPro" id="IPR016163">
    <property type="entry name" value="Ald_DH_C"/>
</dbReference>